<reference evidence="1 2" key="1">
    <citation type="submission" date="2024-01" db="EMBL/GenBank/DDBJ databases">
        <title>The genomes of 5 underutilized Papilionoideae crops provide insights into root nodulation and disease resistance.</title>
        <authorList>
            <person name="Yuan L."/>
        </authorList>
    </citation>
    <scope>NUCLEOTIDE SEQUENCE [LARGE SCALE GENOMIC DNA]</scope>
    <source>
        <strain evidence="1">LY-2023</strain>
        <tissue evidence="1">Leaf</tissue>
    </source>
</reference>
<dbReference type="InterPro" id="IPR032675">
    <property type="entry name" value="LRR_dom_sf"/>
</dbReference>
<dbReference type="Gene3D" id="3.80.10.10">
    <property type="entry name" value="Ribonuclease Inhibitor"/>
    <property type="match status" value="2"/>
</dbReference>
<accession>A0AAN9JRV4</accession>
<sequence length="336" mass="37849">MLVQKFPNSLKSLLIKGCLLVEHFLGIICNTQPTCLQSLDISDCACSLSIPGHHLPKSLKELRIQNCRNLEFAATQCMWLESLEIHDSCDFLTFFPLNTFPNLKHLVIKGCLHLETLMPPLQLEDSTLDSVTISCCPNFVNFPRFAAPNLTSFRLIQCPMMSLPSDMNILLPKLEFLSIWDGPTLDMDLVISLPPNLQTLYIMNDKYLLRHLSLMGMHEGITFLSIGSISMSVSSFPKVGLLPHFPSLATLVLYGFEYMEALDCDGLLHLTSLIALQIGNCPKLKSVKGERLPSSLLKLEIYATPFLEELCNEKHPHIWSKISHIPSIRVNERWVS</sequence>
<dbReference type="AlphaFoldDB" id="A0AAN9JRV4"/>
<comment type="caution">
    <text evidence="1">The sequence shown here is derived from an EMBL/GenBank/DDBJ whole genome shotgun (WGS) entry which is preliminary data.</text>
</comment>
<dbReference type="Proteomes" id="UP001359559">
    <property type="component" value="Unassembled WGS sequence"/>
</dbReference>
<dbReference type="EMBL" id="JAYKXN010000003">
    <property type="protein sequence ID" value="KAK7304058.1"/>
    <property type="molecule type" value="Genomic_DNA"/>
</dbReference>
<evidence type="ECO:0000313" key="2">
    <source>
        <dbReference type="Proteomes" id="UP001359559"/>
    </source>
</evidence>
<dbReference type="PANTHER" id="PTHR34630">
    <property type="entry name" value="OS11G0677101 PROTEIN"/>
    <property type="match status" value="1"/>
</dbReference>
<name>A0AAN9JRV4_CLITE</name>
<proteinExistence type="predicted"/>
<organism evidence="1 2">
    <name type="scientific">Clitoria ternatea</name>
    <name type="common">Butterfly pea</name>
    <dbReference type="NCBI Taxonomy" id="43366"/>
    <lineage>
        <taxon>Eukaryota</taxon>
        <taxon>Viridiplantae</taxon>
        <taxon>Streptophyta</taxon>
        <taxon>Embryophyta</taxon>
        <taxon>Tracheophyta</taxon>
        <taxon>Spermatophyta</taxon>
        <taxon>Magnoliopsida</taxon>
        <taxon>eudicotyledons</taxon>
        <taxon>Gunneridae</taxon>
        <taxon>Pentapetalae</taxon>
        <taxon>rosids</taxon>
        <taxon>fabids</taxon>
        <taxon>Fabales</taxon>
        <taxon>Fabaceae</taxon>
        <taxon>Papilionoideae</taxon>
        <taxon>50 kb inversion clade</taxon>
        <taxon>NPAAA clade</taxon>
        <taxon>indigoferoid/millettioid clade</taxon>
        <taxon>Phaseoleae</taxon>
        <taxon>Clitoria</taxon>
    </lineage>
</organism>
<keyword evidence="2" id="KW-1185">Reference proteome</keyword>
<evidence type="ECO:0000313" key="1">
    <source>
        <dbReference type="EMBL" id="KAK7304058.1"/>
    </source>
</evidence>
<protein>
    <submittedName>
        <fullName evidence="1">Uncharacterized protein</fullName>
    </submittedName>
</protein>
<gene>
    <name evidence="1" type="ORF">RJT34_15066</name>
</gene>
<dbReference type="SUPFAM" id="SSF52058">
    <property type="entry name" value="L domain-like"/>
    <property type="match status" value="1"/>
</dbReference>
<dbReference type="PANTHER" id="PTHR34630:SF100">
    <property type="entry name" value="OS02G0118900 PROTEIN"/>
    <property type="match status" value="1"/>
</dbReference>